<evidence type="ECO:0000256" key="6">
    <source>
        <dbReference type="SAM" id="Phobius"/>
    </source>
</evidence>
<evidence type="ECO:0000256" key="2">
    <source>
        <dbReference type="ARBA" id="ARBA00009530"/>
    </source>
</evidence>
<dbReference type="AlphaFoldDB" id="A0A1E4TIC3"/>
<feature type="transmembrane region" description="Helical" evidence="6">
    <location>
        <begin position="7"/>
        <end position="25"/>
    </location>
</feature>
<accession>A0A1E4TIC3</accession>
<dbReference type="PANTHER" id="PTHR21659">
    <property type="entry name" value="HYDROPHOBIC PROTEIN RCI2 LOW TEMPERATURE AND SALT RESPONSIVE PROTEIN LTI6 -RELATED"/>
    <property type="match status" value="1"/>
</dbReference>
<keyword evidence="4 6" id="KW-1133">Transmembrane helix</keyword>
<evidence type="ECO:0000313" key="8">
    <source>
        <dbReference type="Proteomes" id="UP000095023"/>
    </source>
</evidence>
<sequence>MQFATEILTSFLAIIVPFVGVFLERGCGIDLLINVILCCFGYIPGIIHALYIILKY</sequence>
<protein>
    <recommendedName>
        <fullName evidence="9">Plasma membrane proteolipid 3</fullName>
    </recommendedName>
</protein>
<dbReference type="PANTHER" id="PTHR21659:SF42">
    <property type="entry name" value="UPF0057 MEMBRANE PROTEIN ZK632.10-RELATED"/>
    <property type="match status" value="1"/>
</dbReference>
<dbReference type="GO" id="GO:0016020">
    <property type="term" value="C:membrane"/>
    <property type="evidence" value="ECO:0007669"/>
    <property type="project" value="UniProtKB-SubCell"/>
</dbReference>
<gene>
    <name evidence="7" type="ORF">CANCADRAFT_29901</name>
</gene>
<name>A0A1E4TIC3_9ASCO</name>
<evidence type="ECO:0000256" key="4">
    <source>
        <dbReference type="ARBA" id="ARBA00022989"/>
    </source>
</evidence>
<evidence type="ECO:0000313" key="7">
    <source>
        <dbReference type="EMBL" id="ODV91479.1"/>
    </source>
</evidence>
<proteinExistence type="inferred from homology"/>
<dbReference type="PROSITE" id="PS01309">
    <property type="entry name" value="UPF0057"/>
    <property type="match status" value="1"/>
</dbReference>
<keyword evidence="3 6" id="KW-0812">Transmembrane</keyword>
<comment type="similarity">
    <text evidence="2">Belongs to the UPF0057 (PMP3) family.</text>
</comment>
<feature type="transmembrane region" description="Helical" evidence="6">
    <location>
        <begin position="31"/>
        <end position="54"/>
    </location>
</feature>
<reference evidence="8" key="1">
    <citation type="submission" date="2016-02" db="EMBL/GenBank/DDBJ databases">
        <title>Comparative genomics of biotechnologically important yeasts.</title>
        <authorList>
            <consortium name="DOE Joint Genome Institute"/>
            <person name="Riley R."/>
            <person name="Haridas S."/>
            <person name="Wolfe K.H."/>
            <person name="Lopes M.R."/>
            <person name="Hittinger C.T."/>
            <person name="Goker M."/>
            <person name="Salamov A."/>
            <person name="Wisecaver J."/>
            <person name="Long T.M."/>
            <person name="Aerts A.L."/>
            <person name="Barry K."/>
            <person name="Choi C."/>
            <person name="Clum A."/>
            <person name="Coughlan A.Y."/>
            <person name="Deshpande S."/>
            <person name="Douglass A.P."/>
            <person name="Hanson S.J."/>
            <person name="Klenk H.-P."/>
            <person name="Labutti K."/>
            <person name="Lapidus A."/>
            <person name="Lindquist E."/>
            <person name="Lipzen A."/>
            <person name="Meier-Kolthoff J.P."/>
            <person name="Ohm R.A."/>
            <person name="Otillar R.P."/>
            <person name="Pangilinan J."/>
            <person name="Peng Y."/>
            <person name="Rokas A."/>
            <person name="Rosa C.A."/>
            <person name="Scheuner C."/>
            <person name="Sibirny A.A."/>
            <person name="Slot J.C."/>
            <person name="Stielow J.B."/>
            <person name="Sun H."/>
            <person name="Kurtzman C.P."/>
            <person name="Blackwell M."/>
            <person name="Jeffries T.W."/>
            <person name="Grigoriev I.V."/>
        </authorList>
    </citation>
    <scope>NUCLEOTIDE SEQUENCE [LARGE SCALE GENOMIC DNA]</scope>
    <source>
        <strain evidence="8">NRRL Y-17796</strain>
    </source>
</reference>
<dbReference type="EMBL" id="KV453841">
    <property type="protein sequence ID" value="ODV91479.1"/>
    <property type="molecule type" value="Genomic_DNA"/>
</dbReference>
<keyword evidence="8" id="KW-1185">Reference proteome</keyword>
<dbReference type="InterPro" id="IPR000612">
    <property type="entry name" value="PMP3"/>
</dbReference>
<comment type="subcellular location">
    <subcellularLocation>
        <location evidence="1">Membrane</location>
    </subcellularLocation>
</comment>
<dbReference type="Pfam" id="PF01679">
    <property type="entry name" value="Pmp3"/>
    <property type="match status" value="1"/>
</dbReference>
<evidence type="ECO:0000256" key="5">
    <source>
        <dbReference type="ARBA" id="ARBA00023136"/>
    </source>
</evidence>
<evidence type="ECO:0008006" key="9">
    <source>
        <dbReference type="Google" id="ProtNLM"/>
    </source>
</evidence>
<dbReference type="Proteomes" id="UP000095023">
    <property type="component" value="Unassembled WGS sequence"/>
</dbReference>
<keyword evidence="5 6" id="KW-0472">Membrane</keyword>
<dbReference type="OrthoDB" id="2802411at2759"/>
<organism evidence="7 8">
    <name type="scientific">Tortispora caseinolytica NRRL Y-17796</name>
    <dbReference type="NCBI Taxonomy" id="767744"/>
    <lineage>
        <taxon>Eukaryota</taxon>
        <taxon>Fungi</taxon>
        <taxon>Dikarya</taxon>
        <taxon>Ascomycota</taxon>
        <taxon>Saccharomycotina</taxon>
        <taxon>Trigonopsidomycetes</taxon>
        <taxon>Trigonopsidales</taxon>
        <taxon>Trigonopsidaceae</taxon>
        <taxon>Tortispora</taxon>
    </lineage>
</organism>
<evidence type="ECO:0000256" key="1">
    <source>
        <dbReference type="ARBA" id="ARBA00004370"/>
    </source>
</evidence>
<evidence type="ECO:0000256" key="3">
    <source>
        <dbReference type="ARBA" id="ARBA00022692"/>
    </source>
</evidence>